<organism evidence="2 3">
    <name type="scientific">Ascobolus immersus RN42</name>
    <dbReference type="NCBI Taxonomy" id="1160509"/>
    <lineage>
        <taxon>Eukaryota</taxon>
        <taxon>Fungi</taxon>
        <taxon>Dikarya</taxon>
        <taxon>Ascomycota</taxon>
        <taxon>Pezizomycotina</taxon>
        <taxon>Pezizomycetes</taxon>
        <taxon>Pezizales</taxon>
        <taxon>Ascobolaceae</taxon>
        <taxon>Ascobolus</taxon>
    </lineage>
</organism>
<feature type="region of interest" description="Disordered" evidence="1">
    <location>
        <begin position="619"/>
        <end position="976"/>
    </location>
</feature>
<proteinExistence type="predicted"/>
<name>A0A3N4IMC2_ASCIM</name>
<feature type="region of interest" description="Disordered" evidence="1">
    <location>
        <begin position="65"/>
        <end position="125"/>
    </location>
</feature>
<feature type="compositionally biased region" description="Basic and acidic residues" evidence="1">
    <location>
        <begin position="437"/>
        <end position="448"/>
    </location>
</feature>
<evidence type="ECO:0000313" key="2">
    <source>
        <dbReference type="EMBL" id="RPA87273.1"/>
    </source>
</evidence>
<feature type="compositionally biased region" description="Acidic residues" evidence="1">
    <location>
        <begin position="664"/>
        <end position="681"/>
    </location>
</feature>
<feature type="compositionally biased region" description="Basic and acidic residues" evidence="1">
    <location>
        <begin position="327"/>
        <end position="336"/>
    </location>
</feature>
<feature type="compositionally biased region" description="Acidic residues" evidence="1">
    <location>
        <begin position="897"/>
        <end position="921"/>
    </location>
</feature>
<feature type="compositionally biased region" description="Basic and acidic residues" evidence="1">
    <location>
        <begin position="964"/>
        <end position="976"/>
    </location>
</feature>
<keyword evidence="3" id="KW-1185">Reference proteome</keyword>
<feature type="compositionally biased region" description="Acidic residues" evidence="1">
    <location>
        <begin position="688"/>
        <end position="702"/>
    </location>
</feature>
<reference evidence="2 3" key="1">
    <citation type="journal article" date="2018" name="Nat. Ecol. Evol.">
        <title>Pezizomycetes genomes reveal the molecular basis of ectomycorrhizal truffle lifestyle.</title>
        <authorList>
            <person name="Murat C."/>
            <person name="Payen T."/>
            <person name="Noel B."/>
            <person name="Kuo A."/>
            <person name="Morin E."/>
            <person name="Chen J."/>
            <person name="Kohler A."/>
            <person name="Krizsan K."/>
            <person name="Balestrini R."/>
            <person name="Da Silva C."/>
            <person name="Montanini B."/>
            <person name="Hainaut M."/>
            <person name="Levati E."/>
            <person name="Barry K.W."/>
            <person name="Belfiori B."/>
            <person name="Cichocki N."/>
            <person name="Clum A."/>
            <person name="Dockter R.B."/>
            <person name="Fauchery L."/>
            <person name="Guy J."/>
            <person name="Iotti M."/>
            <person name="Le Tacon F."/>
            <person name="Lindquist E.A."/>
            <person name="Lipzen A."/>
            <person name="Malagnac F."/>
            <person name="Mello A."/>
            <person name="Molinier V."/>
            <person name="Miyauchi S."/>
            <person name="Poulain J."/>
            <person name="Riccioni C."/>
            <person name="Rubini A."/>
            <person name="Sitrit Y."/>
            <person name="Splivallo R."/>
            <person name="Traeger S."/>
            <person name="Wang M."/>
            <person name="Zifcakova L."/>
            <person name="Wipf D."/>
            <person name="Zambonelli A."/>
            <person name="Paolocci F."/>
            <person name="Nowrousian M."/>
            <person name="Ottonello S."/>
            <person name="Baldrian P."/>
            <person name="Spatafora J.W."/>
            <person name="Henrissat B."/>
            <person name="Nagy L.G."/>
            <person name="Aury J.M."/>
            <person name="Wincker P."/>
            <person name="Grigoriev I.V."/>
            <person name="Bonfante P."/>
            <person name="Martin F.M."/>
        </authorList>
    </citation>
    <scope>NUCLEOTIDE SEQUENCE [LARGE SCALE GENOMIC DNA]</scope>
    <source>
        <strain evidence="2 3">RN42</strain>
    </source>
</reference>
<protein>
    <submittedName>
        <fullName evidence="2">Uncharacterized protein</fullName>
    </submittedName>
</protein>
<evidence type="ECO:0000256" key="1">
    <source>
        <dbReference type="SAM" id="MobiDB-lite"/>
    </source>
</evidence>
<dbReference type="EMBL" id="ML119647">
    <property type="protein sequence ID" value="RPA87273.1"/>
    <property type="molecule type" value="Genomic_DNA"/>
</dbReference>
<feature type="compositionally biased region" description="Basic and acidic residues" evidence="1">
    <location>
        <begin position="767"/>
        <end position="781"/>
    </location>
</feature>
<feature type="compositionally biased region" description="Basic and acidic residues" evidence="1">
    <location>
        <begin position="513"/>
        <end position="539"/>
    </location>
</feature>
<dbReference type="Proteomes" id="UP000275078">
    <property type="component" value="Unassembled WGS sequence"/>
</dbReference>
<sequence>MRLKPNSDPIVRMASAIAPLSEHVAAYEDMDISLDFSDTETQTADKAEKENTFQKDEVFTVTDAASTMEASGQKDESSTSANLEREISEAPTPRFPSGAHVWRTVSDDEPSTSTGEKARMDGGVDPSFIDIMSKSNGPVTMDHPSVPTPTERLKIVDDDAEDNTNVDTNLQDQMEILDDDHKPAYESEKDGYTEQEDTPSIASHPIDINDVCGAHLVGDNQALSESGYVQDFSLLEKSAASEEKSIEDLLAEKQEQFNQEMRASDIAGNMEPFIQEEAQAAFVFRDVSPPSLGAEPNYDDLDTNKGPRTEPAPISHEAESSSRYSKAAREISEIPSKDPQSTANGPREQLAESTARLPEEASPMAEKYNTTQLETVALTREPSLMPEVRESATAEPIVLDEQETAEDALRKKRHPTVEEVIDDADIKFLSEKVAPVPDHENAQSHESAEATSEIAHYPEPTNDEAPDDANVVLNATHSSKAEDTAMAEANDTSEPPAESDLALEQNAVQAERSSYDNEKTELQEEKELDREVEEGKEVEDPMAGSMHVNGTTTTSIRITTTQIAYRAVIDEDVPTTVLSVKAFDAEVLETTGPTDFQLPPAPEFHMPDPGPFEVEDKEDDLESVDVGWNGPDSPTTGTTEIYIRETKEEEQSAFDVEILRDEEAPASEDEAEKFADADDAEASNSGEVSEEYVDAEEDDLEEKEVFADAEGIADAEEAEQFTDASEEASGDEEEQGSVYEDQPETADEDETTAKQTKSTPKKTAHRATTEEDTRETSVESGRDEDEEFLSINVDLARAEPLGPKTASSTHDKEAELVTPTRSTFAVVIESPTGPPKRRASVASHVEIDATPSVVIGEHISPQPKKRKRESEEPEEKAQQKSTKVAGGSPSRAKTDIVEIEQDAEHEVEEEMEQEPAEDDELEQHQKDIVNDVFDNDNDAAEFPASTDEGMELRDGKVLPPATSEKSDDGSEGTGRR</sequence>
<feature type="compositionally biased region" description="Basic and acidic residues" evidence="1">
    <location>
        <begin position="179"/>
        <end position="192"/>
    </location>
</feature>
<gene>
    <name evidence="2" type="ORF">BJ508DRAFT_97851</name>
</gene>
<feature type="region of interest" description="Disordered" evidence="1">
    <location>
        <begin position="285"/>
        <end position="416"/>
    </location>
</feature>
<feature type="compositionally biased region" description="Basic and acidic residues" evidence="1">
    <location>
        <begin position="72"/>
        <end position="88"/>
    </location>
</feature>
<evidence type="ECO:0000313" key="3">
    <source>
        <dbReference type="Proteomes" id="UP000275078"/>
    </source>
</evidence>
<accession>A0A3N4IMC2</accession>
<feature type="region of interest" description="Disordered" evidence="1">
    <location>
        <begin position="432"/>
        <end position="549"/>
    </location>
</feature>
<feature type="compositionally biased region" description="Acidic residues" evidence="1">
    <location>
        <begin position="711"/>
        <end position="750"/>
    </location>
</feature>
<dbReference type="AlphaFoldDB" id="A0A3N4IMC2"/>
<feature type="region of interest" description="Disordered" evidence="1">
    <location>
        <begin position="177"/>
        <end position="206"/>
    </location>
</feature>